<proteinExistence type="predicted"/>
<comment type="caution">
    <text evidence="1">The sequence shown here is derived from an EMBL/GenBank/DDBJ whole genome shotgun (WGS) entry which is preliminary data.</text>
</comment>
<dbReference type="EMBL" id="CM056817">
    <property type="protein sequence ID" value="KAJ8619975.1"/>
    <property type="molecule type" value="Genomic_DNA"/>
</dbReference>
<name>A0ACC2KG80_PERAE</name>
<evidence type="ECO:0000313" key="1">
    <source>
        <dbReference type="EMBL" id="KAJ8619975.1"/>
    </source>
</evidence>
<accession>A0ACC2KG80</accession>
<protein>
    <submittedName>
        <fullName evidence="1">Uncharacterized protein</fullName>
    </submittedName>
</protein>
<keyword evidence="2" id="KW-1185">Reference proteome</keyword>
<sequence>MDYCASVNNDLKEPVFMLNLDPALLPRRQAFSYVVYLGGHSHHKEASSIDYELVTDSHYEFLGSFLGSKDKAREAIFYSYQKHINGFAVNLEEEKAAEISKHPDVISVFLNQGRKLHTTRSWKFLGIEGDGVIPPKTIWHEARFGEDTIIGNLDSGVWPESESFRDEGMAPIPSKWKGICQFREEGLQCNRKLIGARYFNAGYKSAAGSLNASFPAVRDTIGHGTHTLSTAGGRFVTGANIFGYANGTAKGGAPSARVAAYKVCWPLINGTECFDADILAGFDAAIHDGVHVLSVSIGGDTTDYFNNAVAIGSFHAVRNRITVVCSAGNSGPTPGSVSNVAPWILTVGASTIDREITSYVELGNNNKYMGQSLSSKYLPKKMYPLISSVDAKAANATNEDAQVCLAGSLDPTKVKGKVVVCVRGKNERVGKGYVVLKAGGVGMVLVNDEKSGNEVEADAHVLPSTHVTAADGLSVLSYIHSTKSPTAYITHPITQLATKPAPFMAAFSSQGPNQITPEILKPDITAPGVSILAAYSQASSPSGLSSDRRRVPFSIQTGTSMSCPHISGIAALLKTLHPNWSPAAIRSAMMTTSRSRDNLRNPINNAAFVKATPFSYGAGHVRPNRAMDPGLVYDLTIDDYMGFLCFLGYDSSQMVKFTGGSNSCPEKKPSLLDFNYPSITVPNFIASTNVTRRVRNVGSPATYMVRVEAPKGVFISVEPMSLKFEKLGEEKTFTVTLVPKKGGLGGDYVFGRLLWSDGVHYVRSPIVVK</sequence>
<dbReference type="Proteomes" id="UP001234297">
    <property type="component" value="Chromosome 9"/>
</dbReference>
<reference evidence="1 2" key="1">
    <citation type="journal article" date="2022" name="Hortic Res">
        <title>A haplotype resolved chromosomal level avocado genome allows analysis of novel avocado genes.</title>
        <authorList>
            <person name="Nath O."/>
            <person name="Fletcher S.J."/>
            <person name="Hayward A."/>
            <person name="Shaw L.M."/>
            <person name="Masouleh A.K."/>
            <person name="Furtado A."/>
            <person name="Henry R.J."/>
            <person name="Mitter N."/>
        </authorList>
    </citation>
    <scope>NUCLEOTIDE SEQUENCE [LARGE SCALE GENOMIC DNA]</scope>
    <source>
        <strain evidence="2">cv. Hass</strain>
    </source>
</reference>
<evidence type="ECO:0000313" key="2">
    <source>
        <dbReference type="Proteomes" id="UP001234297"/>
    </source>
</evidence>
<organism evidence="1 2">
    <name type="scientific">Persea americana</name>
    <name type="common">Avocado</name>
    <dbReference type="NCBI Taxonomy" id="3435"/>
    <lineage>
        <taxon>Eukaryota</taxon>
        <taxon>Viridiplantae</taxon>
        <taxon>Streptophyta</taxon>
        <taxon>Embryophyta</taxon>
        <taxon>Tracheophyta</taxon>
        <taxon>Spermatophyta</taxon>
        <taxon>Magnoliopsida</taxon>
        <taxon>Magnoliidae</taxon>
        <taxon>Laurales</taxon>
        <taxon>Lauraceae</taxon>
        <taxon>Persea</taxon>
    </lineage>
</organism>
<gene>
    <name evidence="1" type="ORF">MRB53_028504</name>
</gene>